<evidence type="ECO:0000259" key="1">
    <source>
        <dbReference type="Pfam" id="PF08241"/>
    </source>
</evidence>
<protein>
    <recommendedName>
        <fullName evidence="1">Methyltransferase type 11 domain-containing protein</fullName>
    </recommendedName>
</protein>
<dbReference type="Gene3D" id="3.40.50.150">
    <property type="entry name" value="Vaccinia Virus protein VP39"/>
    <property type="match status" value="1"/>
</dbReference>
<organism evidence="2 3">
    <name type="scientific">Rhodovibrio sodomensis</name>
    <dbReference type="NCBI Taxonomy" id="1088"/>
    <lineage>
        <taxon>Bacteria</taxon>
        <taxon>Pseudomonadati</taxon>
        <taxon>Pseudomonadota</taxon>
        <taxon>Alphaproteobacteria</taxon>
        <taxon>Rhodospirillales</taxon>
        <taxon>Rhodovibrionaceae</taxon>
        <taxon>Rhodovibrio</taxon>
    </lineage>
</organism>
<proteinExistence type="predicted"/>
<dbReference type="InterPro" id="IPR013216">
    <property type="entry name" value="Methyltransf_11"/>
</dbReference>
<accession>A0ABS1DC88</accession>
<keyword evidence="3" id="KW-1185">Reference proteome</keyword>
<evidence type="ECO:0000313" key="3">
    <source>
        <dbReference type="Proteomes" id="UP001296873"/>
    </source>
</evidence>
<feature type="domain" description="Methyltransferase type 11" evidence="1">
    <location>
        <begin position="121"/>
        <end position="171"/>
    </location>
</feature>
<dbReference type="RefSeq" id="WP_200340218.1">
    <property type="nucleotide sequence ID" value="NZ_NRRL01000016.1"/>
</dbReference>
<name>A0ABS1DC88_9PROT</name>
<dbReference type="Proteomes" id="UP001296873">
    <property type="component" value="Unassembled WGS sequence"/>
</dbReference>
<sequence length="236" mass="26251">MHLDQIVPLGRSAADYRAMFALQPDDRTRRLLGCGDGPAAFNAGWTGEGGRVVSLDPLYAWPVDAVRQRIEATFPDIVRRMHAEPERFALAAGETIDTLADRRWAAMQCFLADYADGGRAGRYVAGALARLPFADDAFDLALCSHLLFLYEAQLSRTFHRRALRELLRVAREVRVFPLVNLEARPSAYLAPMRTALSDHGAASEIVKVGYEVQRGARHMLRITRSSAHSFPDLDIS</sequence>
<reference evidence="2 3" key="1">
    <citation type="journal article" date="2020" name="Microorganisms">
        <title>Osmotic Adaptation and Compatible Solute Biosynthesis of Phototrophic Bacteria as Revealed from Genome Analyses.</title>
        <authorList>
            <person name="Imhoff J.F."/>
            <person name="Rahn T."/>
            <person name="Kunzel S."/>
            <person name="Keller A."/>
            <person name="Neulinger S.C."/>
        </authorList>
    </citation>
    <scope>NUCLEOTIDE SEQUENCE [LARGE SCALE GENOMIC DNA]</scope>
    <source>
        <strain evidence="2 3">DSM 9895</strain>
    </source>
</reference>
<dbReference type="SUPFAM" id="SSF53335">
    <property type="entry name" value="S-adenosyl-L-methionine-dependent methyltransferases"/>
    <property type="match status" value="1"/>
</dbReference>
<dbReference type="Pfam" id="PF08241">
    <property type="entry name" value="Methyltransf_11"/>
    <property type="match status" value="1"/>
</dbReference>
<dbReference type="EMBL" id="NRRL01000016">
    <property type="protein sequence ID" value="MBK1668049.1"/>
    <property type="molecule type" value="Genomic_DNA"/>
</dbReference>
<evidence type="ECO:0000313" key="2">
    <source>
        <dbReference type="EMBL" id="MBK1668049.1"/>
    </source>
</evidence>
<dbReference type="InterPro" id="IPR029063">
    <property type="entry name" value="SAM-dependent_MTases_sf"/>
</dbReference>
<comment type="caution">
    <text evidence="2">The sequence shown here is derived from an EMBL/GenBank/DDBJ whole genome shotgun (WGS) entry which is preliminary data.</text>
</comment>
<dbReference type="Gene3D" id="1.10.8.900">
    <property type="match status" value="1"/>
</dbReference>
<gene>
    <name evidence="2" type="ORF">CKO28_08365</name>
</gene>